<comment type="caution">
    <text evidence="2">The sequence shown here is derived from an EMBL/GenBank/DDBJ whole genome shotgun (WGS) entry which is preliminary data.</text>
</comment>
<dbReference type="EMBL" id="JABKAU010000037">
    <property type="protein sequence ID" value="NVO32808.1"/>
    <property type="molecule type" value="Genomic_DNA"/>
</dbReference>
<sequence length="624" mass="67764">MTYCYRFVLLLLLLTPLFGQAQLLGPLGSEPAHAPVNASAAARPAVVLPLPFFDDFARQPEGRPDAQRWEPTGGALVNNRYPRRPISRNVATLDGLDGQGRPRGAIGRVGDADSLTSQPIDLSGLLPTDKVYLSFFWQAGTRRGRPESGGTRPIALYVEFRNRNGLWDQVWQLNSPGDTTNFRFKALPLDKEGYLHGNFQFRIRTSGYLYNARDAWSVDYVRLDRNRSATDSTFRDIATSRALASALRRYTAMPVNQFNANPTGELATRNAGTAATTANNLDAGPAPTPITWLGLLDVLPDNTTSIFLRGNASLDAGIRQFPIAGNPSTPTVPLTPAAKQLRQRVVLITNETDPRTLANDTASRRTDLSDYFAYDDGTAEASLSLAPASTGPPSYYALRFDLNQPDQVRALRLYPVLATAGGRTLTAAIWDVVEGSGQPMAEPKATKTFVVPLTLPAGQPYVEVVFDTPVKVSGRFFAGYGQAPTTQFVEFGYDLNNASPPDYLYFGSQGAWQTFNPATNYSPAGALMLRPLMGGSVVTTTPATELAARYRLAPNPSPNGRVLVPGPYRHATVLDALGRVVWEQPAAEAGRPELRLPLPAGLYFVRLLLPDGQLLTQRLAIGGQ</sequence>
<feature type="chain" id="PRO_5030732896" description="T9SS type A sorting domain-containing protein" evidence="1">
    <location>
        <begin position="22"/>
        <end position="624"/>
    </location>
</feature>
<evidence type="ECO:0000313" key="3">
    <source>
        <dbReference type="Proteomes" id="UP000565521"/>
    </source>
</evidence>
<feature type="signal peptide" evidence="1">
    <location>
        <begin position="1"/>
        <end position="21"/>
    </location>
</feature>
<dbReference type="AlphaFoldDB" id="A0A7Y7PRS0"/>
<keyword evidence="3" id="KW-1185">Reference proteome</keyword>
<reference evidence="2 3" key="1">
    <citation type="submission" date="2020-05" db="EMBL/GenBank/DDBJ databases">
        <title>Hymenobacter terrestris sp. nov. and Hymenobacter lapidiphilus sp. nov., isolated from regoliths in Antarctica.</title>
        <authorList>
            <person name="Sedlacek I."/>
            <person name="Pantucek R."/>
            <person name="Zeman M."/>
            <person name="Holochova P."/>
            <person name="Kralova S."/>
            <person name="Stankova E."/>
            <person name="Sedo O."/>
            <person name="Micenkova L."/>
            <person name="Svec P."/>
            <person name="Gupta V."/>
            <person name="Sood U."/>
            <person name="Korpole U.S."/>
            <person name="Lal R."/>
        </authorList>
    </citation>
    <scope>NUCLEOTIDE SEQUENCE [LARGE SCALE GENOMIC DNA]</scope>
    <source>
        <strain evidence="2 3">P5342</strain>
    </source>
</reference>
<proteinExistence type="predicted"/>
<accession>A0A7Y7PRS0</accession>
<name>A0A7Y7PRS0_9BACT</name>
<dbReference type="Proteomes" id="UP000565521">
    <property type="component" value="Unassembled WGS sequence"/>
</dbReference>
<dbReference type="RefSeq" id="WP_176909670.1">
    <property type="nucleotide sequence ID" value="NZ_JABKAU010000037.1"/>
</dbReference>
<evidence type="ECO:0008006" key="4">
    <source>
        <dbReference type="Google" id="ProtNLM"/>
    </source>
</evidence>
<keyword evidence="1" id="KW-0732">Signal</keyword>
<protein>
    <recommendedName>
        <fullName evidence="4">T9SS type A sorting domain-containing protein</fullName>
    </recommendedName>
</protein>
<evidence type="ECO:0000313" key="2">
    <source>
        <dbReference type="EMBL" id="NVO32808.1"/>
    </source>
</evidence>
<dbReference type="Gene3D" id="2.60.120.260">
    <property type="entry name" value="Galactose-binding domain-like"/>
    <property type="match status" value="1"/>
</dbReference>
<evidence type="ECO:0000256" key="1">
    <source>
        <dbReference type="SAM" id="SignalP"/>
    </source>
</evidence>
<gene>
    <name evidence="2" type="ORF">HW554_16455</name>
</gene>
<organism evidence="2 3">
    <name type="scientific">Hymenobacter lapidiphilus</name>
    <dbReference type="NCBI Taxonomy" id="2608003"/>
    <lineage>
        <taxon>Bacteria</taxon>
        <taxon>Pseudomonadati</taxon>
        <taxon>Bacteroidota</taxon>
        <taxon>Cytophagia</taxon>
        <taxon>Cytophagales</taxon>
        <taxon>Hymenobacteraceae</taxon>
        <taxon>Hymenobacter</taxon>
    </lineage>
</organism>